<sequence>MEPEEITSIGIEISGGRHPFTFLAVDDTCRLLAQGSGHLEDVLAFCAGQTAARVAVNAPPRPNQQVMAHQETRQSLFPDLSPGRWTQLRLAEYELHQAGISIPRTPSQPEDCPAWMRLGFKLYHHLQELGYQPYPGEAERQWLETQSNAAYWSLMNHAQPFHEKTLEGRLQRQLVLHQISLPVSDPMRFFEELTRHRLLNGILPLESIFSPEELNAWAAVYTAWCSIHHPENLVRFGDPQEGVIYLPFRPQESNTRRAFSDVGY</sequence>
<evidence type="ECO:0008006" key="3">
    <source>
        <dbReference type="Google" id="ProtNLM"/>
    </source>
</evidence>
<evidence type="ECO:0000313" key="1">
    <source>
        <dbReference type="EMBL" id="KPL79142.1"/>
    </source>
</evidence>
<reference evidence="1 2" key="1">
    <citation type="submission" date="2015-07" db="EMBL/GenBank/DDBJ databases">
        <title>Genome sequence of Ornatilinea apprima DSM 23815.</title>
        <authorList>
            <person name="Hemp J."/>
            <person name="Ward L.M."/>
            <person name="Pace L.A."/>
            <person name="Fischer W.W."/>
        </authorList>
    </citation>
    <scope>NUCLEOTIDE SEQUENCE [LARGE SCALE GENOMIC DNA]</scope>
    <source>
        <strain evidence="1 2">P3M-1</strain>
    </source>
</reference>
<keyword evidence="2" id="KW-1185">Reference proteome</keyword>
<accession>A0A0P6Y2I5</accession>
<organism evidence="1 2">
    <name type="scientific">Ornatilinea apprima</name>
    <dbReference type="NCBI Taxonomy" id="1134406"/>
    <lineage>
        <taxon>Bacteria</taxon>
        <taxon>Bacillati</taxon>
        <taxon>Chloroflexota</taxon>
        <taxon>Anaerolineae</taxon>
        <taxon>Anaerolineales</taxon>
        <taxon>Anaerolineaceae</taxon>
        <taxon>Ornatilinea</taxon>
    </lineage>
</organism>
<dbReference type="EMBL" id="LGCL01000015">
    <property type="protein sequence ID" value="KPL79142.1"/>
    <property type="molecule type" value="Genomic_DNA"/>
</dbReference>
<comment type="caution">
    <text evidence="1">The sequence shown here is derived from an EMBL/GenBank/DDBJ whole genome shotgun (WGS) entry which is preliminary data.</text>
</comment>
<dbReference type="STRING" id="1134406.ADN00_04610"/>
<name>A0A0P6Y2I5_9CHLR</name>
<proteinExistence type="predicted"/>
<evidence type="ECO:0000313" key="2">
    <source>
        <dbReference type="Proteomes" id="UP000050417"/>
    </source>
</evidence>
<dbReference type="AlphaFoldDB" id="A0A0P6Y2I5"/>
<dbReference type="OrthoDB" id="163770at2"/>
<dbReference type="RefSeq" id="WP_075061783.1">
    <property type="nucleotide sequence ID" value="NZ_LGCL01000015.1"/>
</dbReference>
<dbReference type="Proteomes" id="UP000050417">
    <property type="component" value="Unassembled WGS sequence"/>
</dbReference>
<gene>
    <name evidence="1" type="ORF">ADN00_04610</name>
</gene>
<protein>
    <recommendedName>
        <fullName evidence="3">DUF429 domain-containing protein</fullName>
    </recommendedName>
</protein>